<feature type="transmembrane region" description="Helical" evidence="1">
    <location>
        <begin position="142"/>
        <end position="163"/>
    </location>
</feature>
<feature type="chain" id="PRO_5005537896" evidence="2">
    <location>
        <begin position="18"/>
        <end position="248"/>
    </location>
</feature>
<keyword evidence="1" id="KW-1133">Transmembrane helix</keyword>
<evidence type="ECO:0000313" key="4">
    <source>
        <dbReference type="Proteomes" id="UP000054408"/>
    </source>
</evidence>
<dbReference type="GeneID" id="25570292"/>
<dbReference type="RefSeq" id="XP_013753317.1">
    <property type="nucleotide sequence ID" value="XM_013897863.1"/>
</dbReference>
<name>A0A0L0DST9_THETB</name>
<reference evidence="3 4" key="1">
    <citation type="submission" date="2010-05" db="EMBL/GenBank/DDBJ databases">
        <title>The Genome Sequence of Thecamonas trahens ATCC 50062.</title>
        <authorList>
            <consortium name="The Broad Institute Genome Sequencing Platform"/>
            <person name="Russ C."/>
            <person name="Cuomo C."/>
            <person name="Shea T."/>
            <person name="Young S.K."/>
            <person name="Zeng Q."/>
            <person name="Koehrsen M."/>
            <person name="Haas B."/>
            <person name="Borodovsky M."/>
            <person name="Guigo R."/>
            <person name="Alvarado L."/>
            <person name="Berlin A."/>
            <person name="Bochicchio J."/>
            <person name="Borenstein D."/>
            <person name="Chapman S."/>
            <person name="Chen Z."/>
            <person name="Freedman E."/>
            <person name="Gellesch M."/>
            <person name="Goldberg J."/>
            <person name="Griggs A."/>
            <person name="Gujja S."/>
            <person name="Heilman E."/>
            <person name="Heiman D."/>
            <person name="Hepburn T."/>
            <person name="Howarth C."/>
            <person name="Jen D."/>
            <person name="Larson L."/>
            <person name="Mehta T."/>
            <person name="Park D."/>
            <person name="Pearson M."/>
            <person name="Roberts A."/>
            <person name="Saif S."/>
            <person name="Shenoy N."/>
            <person name="Sisk P."/>
            <person name="Stolte C."/>
            <person name="Sykes S."/>
            <person name="Thomson T."/>
            <person name="Walk T."/>
            <person name="White J."/>
            <person name="Yandava C."/>
            <person name="Burger G."/>
            <person name="Gray M.W."/>
            <person name="Holland P.W.H."/>
            <person name="King N."/>
            <person name="Lang F.B.F."/>
            <person name="Roger A.J."/>
            <person name="Ruiz-Trillo I."/>
            <person name="Lander E."/>
            <person name="Nusbaum C."/>
        </authorList>
    </citation>
    <scope>NUCLEOTIDE SEQUENCE [LARGE SCALE GENOMIC DNA]</scope>
    <source>
        <strain evidence="3 4">ATCC 50062</strain>
    </source>
</reference>
<gene>
    <name evidence="3" type="ORF">AMSG_12378</name>
</gene>
<dbReference type="EMBL" id="GL349495">
    <property type="protein sequence ID" value="KNC55076.1"/>
    <property type="molecule type" value="Genomic_DNA"/>
</dbReference>
<evidence type="ECO:0000313" key="3">
    <source>
        <dbReference type="EMBL" id="KNC55076.1"/>
    </source>
</evidence>
<keyword evidence="2" id="KW-0732">Signal</keyword>
<feature type="transmembrane region" description="Helical" evidence="1">
    <location>
        <begin position="175"/>
        <end position="197"/>
    </location>
</feature>
<organism evidence="3 4">
    <name type="scientific">Thecamonas trahens ATCC 50062</name>
    <dbReference type="NCBI Taxonomy" id="461836"/>
    <lineage>
        <taxon>Eukaryota</taxon>
        <taxon>Apusozoa</taxon>
        <taxon>Apusomonadida</taxon>
        <taxon>Apusomonadidae</taxon>
        <taxon>Thecamonas</taxon>
    </lineage>
</organism>
<keyword evidence="1" id="KW-0472">Membrane</keyword>
<accession>A0A0L0DST9</accession>
<keyword evidence="4" id="KW-1185">Reference proteome</keyword>
<feature type="signal peptide" evidence="2">
    <location>
        <begin position="1"/>
        <end position="17"/>
    </location>
</feature>
<sequence length="248" mass="26211">MAATMGMLAIPLELVHGIQLTGNRTSLVLRLDSLSFAASSLLVTDLELELEMRADGHWLLATQQLARVVQGTANSAPLLRAPASMDDVRRKQEIKDSRMKILVGSFFLVAFAIALLVIASKICSSFRNTDINSCAADPQLKTLATIVQVIGGWHLALAASGGAGAGLQSRSLLMIFRILLGMTLVVDMIVGAVILAAGVNGTVVAIVLVMLFLIPLGGYGSCFCCAGSMSQGIRYFEEAQMASRGINS</sequence>
<feature type="transmembrane region" description="Helical" evidence="1">
    <location>
        <begin position="101"/>
        <end position="122"/>
    </location>
</feature>
<feature type="transmembrane region" description="Helical" evidence="1">
    <location>
        <begin position="203"/>
        <end position="226"/>
    </location>
</feature>
<dbReference type="Proteomes" id="UP000054408">
    <property type="component" value="Unassembled WGS sequence"/>
</dbReference>
<evidence type="ECO:0000256" key="2">
    <source>
        <dbReference type="SAM" id="SignalP"/>
    </source>
</evidence>
<proteinExistence type="predicted"/>
<evidence type="ECO:0000256" key="1">
    <source>
        <dbReference type="SAM" id="Phobius"/>
    </source>
</evidence>
<protein>
    <submittedName>
        <fullName evidence="3">Uncharacterized protein</fullName>
    </submittedName>
</protein>
<dbReference type="AlphaFoldDB" id="A0A0L0DST9"/>
<keyword evidence="1" id="KW-0812">Transmembrane</keyword>